<proteinExistence type="predicted"/>
<name>A0A7C3KFJ9_9CYAN</name>
<evidence type="ECO:0000313" key="1">
    <source>
        <dbReference type="EMBL" id="HFM99130.1"/>
    </source>
</evidence>
<dbReference type="EMBL" id="DSRU01000226">
    <property type="protein sequence ID" value="HFM99130.1"/>
    <property type="molecule type" value="Genomic_DNA"/>
</dbReference>
<comment type="caution">
    <text evidence="1">The sequence shown here is derived from an EMBL/GenBank/DDBJ whole genome shotgun (WGS) entry which is preliminary data.</text>
</comment>
<accession>A0A7C3KFJ9</accession>
<organism evidence="1">
    <name type="scientific">Oscillatoriales cyanobacterium SpSt-418</name>
    <dbReference type="NCBI Taxonomy" id="2282169"/>
    <lineage>
        <taxon>Bacteria</taxon>
        <taxon>Bacillati</taxon>
        <taxon>Cyanobacteriota</taxon>
        <taxon>Cyanophyceae</taxon>
        <taxon>Oscillatoriophycideae</taxon>
        <taxon>Oscillatoriales</taxon>
    </lineage>
</organism>
<reference evidence="1" key="1">
    <citation type="journal article" date="2020" name="mSystems">
        <title>Genome- and Community-Level Interaction Insights into Carbon Utilization and Element Cycling Functions of Hydrothermarchaeota in Hydrothermal Sediment.</title>
        <authorList>
            <person name="Zhou Z."/>
            <person name="Liu Y."/>
            <person name="Xu W."/>
            <person name="Pan J."/>
            <person name="Luo Z.H."/>
            <person name="Li M."/>
        </authorList>
    </citation>
    <scope>NUCLEOTIDE SEQUENCE [LARGE SCALE GENOMIC DNA]</scope>
    <source>
        <strain evidence="1">SpSt-418</strain>
    </source>
</reference>
<gene>
    <name evidence="1" type="ORF">ENR64_15500</name>
</gene>
<protein>
    <submittedName>
        <fullName evidence="1">Uncharacterized protein</fullName>
    </submittedName>
</protein>
<sequence length="154" mass="17483">MKRMIRYSPAPDESLPSLNSHLVVPRTRELTESAFTTELERVKRQHRGVKLAIAEAEHEKDKIVLQQKRVEIGIAKVSLESTKQDFLTAAHKLVEKRARSAIASDNAQSAVAEWSMNQDAIKEKIQGIHIVVQEAQQKNLDKRDDLRLKGTPIR</sequence>
<dbReference type="AlphaFoldDB" id="A0A7C3KFJ9"/>